<dbReference type="GO" id="GO:0005524">
    <property type="term" value="F:ATP binding"/>
    <property type="evidence" value="ECO:0007669"/>
    <property type="project" value="UniProtKB-UniRule"/>
</dbReference>
<feature type="domain" description="HMA" evidence="22">
    <location>
        <begin position="75"/>
        <end position="141"/>
    </location>
</feature>
<comment type="similarity">
    <text evidence="2 21">Belongs to the cation transport ATPase (P-type) (TC 3.A.3) family. Type IB subfamily.</text>
</comment>
<dbReference type="PROSITE" id="PS50846">
    <property type="entry name" value="HMA_2"/>
    <property type="match status" value="2"/>
</dbReference>
<dbReference type="InterPro" id="IPR023299">
    <property type="entry name" value="ATPase_P-typ_cyto_dom_N"/>
</dbReference>
<feature type="transmembrane region" description="Helical" evidence="21">
    <location>
        <begin position="421"/>
        <end position="443"/>
    </location>
</feature>
<keyword evidence="11 21" id="KW-0067">ATP-binding</keyword>
<organism evidence="23 24">
    <name type="scientific">Erysipelothrix rhusiopathiae ATCC 19414</name>
    <dbReference type="NCBI Taxonomy" id="525280"/>
    <lineage>
        <taxon>Bacteria</taxon>
        <taxon>Bacillati</taxon>
        <taxon>Bacillota</taxon>
        <taxon>Erysipelotrichia</taxon>
        <taxon>Erysipelotrichales</taxon>
        <taxon>Erysipelotrichaceae</taxon>
        <taxon>Erysipelothrix</taxon>
    </lineage>
</organism>
<evidence type="ECO:0000256" key="4">
    <source>
        <dbReference type="ARBA" id="ARBA00015102"/>
    </source>
</evidence>
<dbReference type="SFLD" id="SFLDF00027">
    <property type="entry name" value="p-type_atpase"/>
    <property type="match status" value="1"/>
</dbReference>
<dbReference type="GO" id="GO:0043682">
    <property type="term" value="F:P-type divalent copper transporter activity"/>
    <property type="evidence" value="ECO:0007669"/>
    <property type="project" value="TreeGrafter"/>
</dbReference>
<dbReference type="InterPro" id="IPR044492">
    <property type="entry name" value="P_typ_ATPase_HD_dom"/>
</dbReference>
<dbReference type="Pfam" id="PF00403">
    <property type="entry name" value="HMA"/>
    <property type="match status" value="2"/>
</dbReference>
<dbReference type="Pfam" id="PF00702">
    <property type="entry name" value="Hydrolase"/>
    <property type="match status" value="1"/>
</dbReference>
<keyword evidence="17 21" id="KW-0472">Membrane</keyword>
<dbReference type="PRINTS" id="PR00943">
    <property type="entry name" value="CUATPASE"/>
</dbReference>
<keyword evidence="16" id="KW-0406">Ion transport</keyword>
<dbReference type="SUPFAM" id="SSF55008">
    <property type="entry name" value="HMA, heavy metal-associated domain"/>
    <property type="match status" value="2"/>
</dbReference>
<dbReference type="STRING" id="1648.A2I91_02250"/>
<keyword evidence="8" id="KW-0677">Repeat</keyword>
<dbReference type="PROSITE" id="PS00154">
    <property type="entry name" value="ATPASE_E1_E2"/>
    <property type="match status" value="1"/>
</dbReference>
<dbReference type="PRINTS" id="PR00119">
    <property type="entry name" value="CATATPASE"/>
</dbReference>
<dbReference type="InterPro" id="IPR027256">
    <property type="entry name" value="P-typ_ATPase_IB"/>
</dbReference>
<dbReference type="EC" id="7.2.2.8" evidence="3"/>
<feature type="transmembrane region" description="Helical" evidence="21">
    <location>
        <begin position="791"/>
        <end position="809"/>
    </location>
</feature>
<dbReference type="AlphaFoldDB" id="E7FVM1"/>
<keyword evidence="5" id="KW-0813">Transport</keyword>
<dbReference type="SUPFAM" id="SSF81665">
    <property type="entry name" value="Calcium ATPase, transmembrane domain M"/>
    <property type="match status" value="1"/>
</dbReference>
<sequence>MDKKTYNIIGMMCASCQSQVEKALQGVEGVDHVEVNLLTNQAVVSFQSDIPEADLIQAVEDQGYGLEIPNPIQEKTVDLKLTDMTCASCVANVEGALQHLEGVMSASVNLMTERARVTYDPHKLKLVDMIQAIENQGYGASRLDEAEAISTDSQKHQDQKENRALYFSLILAATMLYITMGQMFTYKLPLPSFIDPDINPLNNALLQIVITIPIVWLNRDYFRRGFKTLFKGHPNMDSLVAIGTGSAMLYSFYGFFKILNGEPHFVHHLYFESAAVILALIRLGKTMESRSKAKTTSAVKALLNLKPETALLIREDGVVEIDADEIRIGDHLLVKPGTSIPMDGRILEGESAVDESMLTGESIPVDKTLDDDVVMGTMNLNGRLVIEVTVDDQNTKLAQIIRLVEDAQNEKAPISKVADKVAGVFVPVVMVIALISGILWFIATKDLERALTIFVTVLVIACPCALGLATPTAIMVGTGVGAQNGIFIKSAEALEAAAHIDTVVFDKTGTLTHGKPVVTDIITNLPENEFLTIVGSLENASEHPLAHALVSELEERNLDILAIDSFKSISGKGLQGSVGGKSIAIGNEALMDSLNISTDRYEADVKRLSQEGKTAMYVSDQTALMGIVAVADTLKTESIETVKVLQDMNYDVIMLTGDHRDTAHAIADQIGIYHVLAEVMPEEKSAKIKELQNQGQNVLMVGDGINDAVALVQADVGIAVGTGTDVAIESAKIVLMKDNLKDVVNALALSKATMRNIKQNLFWAFAYNVVGIPFAAGLFKVLFQGPLLDPMIAGAAMALSSVSVVSNALRLRRFKIKI</sequence>
<dbReference type="InterPro" id="IPR017969">
    <property type="entry name" value="Heavy-metal-associated_CS"/>
</dbReference>
<gene>
    <name evidence="23" type="ORF">HMPREF0357_11048</name>
</gene>
<evidence type="ECO:0000256" key="16">
    <source>
        <dbReference type="ARBA" id="ARBA00023065"/>
    </source>
</evidence>
<dbReference type="SFLD" id="SFLDG00002">
    <property type="entry name" value="C1.7:_P-type_atpase_like"/>
    <property type="match status" value="1"/>
</dbReference>
<dbReference type="CDD" id="cd00371">
    <property type="entry name" value="HMA"/>
    <property type="match status" value="2"/>
</dbReference>
<keyword evidence="6 21" id="KW-0812">Transmembrane</keyword>
<dbReference type="SFLD" id="SFLDS00003">
    <property type="entry name" value="Haloacid_Dehalogenase"/>
    <property type="match status" value="1"/>
</dbReference>
<keyword evidence="7 21" id="KW-0479">Metal-binding</keyword>
<evidence type="ECO:0000313" key="24">
    <source>
        <dbReference type="Proteomes" id="UP000003028"/>
    </source>
</evidence>
<dbReference type="FunFam" id="2.70.150.10:FF:000002">
    <property type="entry name" value="Copper-transporting ATPase 1, putative"/>
    <property type="match status" value="1"/>
</dbReference>
<dbReference type="InterPro" id="IPR008250">
    <property type="entry name" value="ATPase_P-typ_transduc_dom_A_sf"/>
</dbReference>
<evidence type="ECO:0000256" key="19">
    <source>
        <dbReference type="ARBA" id="ARBA00033239"/>
    </source>
</evidence>
<evidence type="ECO:0000256" key="10">
    <source>
        <dbReference type="ARBA" id="ARBA00022796"/>
    </source>
</evidence>
<evidence type="ECO:0000256" key="9">
    <source>
        <dbReference type="ARBA" id="ARBA00022741"/>
    </source>
</evidence>
<evidence type="ECO:0000256" key="3">
    <source>
        <dbReference type="ARBA" id="ARBA00012517"/>
    </source>
</evidence>
<dbReference type="NCBIfam" id="TIGR00003">
    <property type="entry name" value="copper ion binding protein"/>
    <property type="match status" value="2"/>
</dbReference>
<feature type="transmembrane region" description="Helical" evidence="21">
    <location>
        <begin position="265"/>
        <end position="284"/>
    </location>
</feature>
<dbReference type="PRINTS" id="PR00942">
    <property type="entry name" value="CUATPASEI"/>
</dbReference>
<dbReference type="RefSeq" id="WP_003774893.1">
    <property type="nucleotide sequence ID" value="NZ_ACLK02000002.1"/>
</dbReference>
<dbReference type="InterPro" id="IPR001757">
    <property type="entry name" value="P_typ_ATPase"/>
</dbReference>
<evidence type="ECO:0000256" key="14">
    <source>
        <dbReference type="ARBA" id="ARBA00022989"/>
    </source>
</evidence>
<dbReference type="Pfam" id="PF00122">
    <property type="entry name" value="E1-E2_ATPase"/>
    <property type="match status" value="1"/>
</dbReference>
<feature type="transmembrane region" description="Helical" evidence="21">
    <location>
        <begin position="449"/>
        <end position="469"/>
    </location>
</feature>
<evidence type="ECO:0000256" key="7">
    <source>
        <dbReference type="ARBA" id="ARBA00022723"/>
    </source>
</evidence>
<dbReference type="GO" id="GO:0016887">
    <property type="term" value="F:ATP hydrolysis activity"/>
    <property type="evidence" value="ECO:0007669"/>
    <property type="project" value="InterPro"/>
</dbReference>
<dbReference type="GO" id="GO:0140581">
    <property type="term" value="F:P-type monovalent copper transporter activity"/>
    <property type="evidence" value="ECO:0007669"/>
    <property type="project" value="UniProtKB-EC"/>
</dbReference>
<keyword evidence="24" id="KW-1185">Reference proteome</keyword>
<evidence type="ECO:0000256" key="15">
    <source>
        <dbReference type="ARBA" id="ARBA00023008"/>
    </source>
</evidence>
<comment type="catalytic activity">
    <reaction evidence="20">
        <text>Cu(+)(in) + ATP + H2O = Cu(+)(out) + ADP + phosphate + H(+)</text>
        <dbReference type="Rhea" id="RHEA:25792"/>
        <dbReference type="ChEBI" id="CHEBI:15377"/>
        <dbReference type="ChEBI" id="CHEBI:15378"/>
        <dbReference type="ChEBI" id="CHEBI:30616"/>
        <dbReference type="ChEBI" id="CHEBI:43474"/>
        <dbReference type="ChEBI" id="CHEBI:49552"/>
        <dbReference type="ChEBI" id="CHEBI:456216"/>
        <dbReference type="EC" id="7.2.2.8"/>
    </reaction>
</comment>
<keyword evidence="21" id="KW-1003">Cell membrane</keyword>
<keyword evidence="23" id="KW-0378">Hydrolase</keyword>
<dbReference type="SUPFAM" id="SSF81653">
    <property type="entry name" value="Calcium ATPase, transduction domain A"/>
    <property type="match status" value="1"/>
</dbReference>
<dbReference type="NCBIfam" id="TIGR01525">
    <property type="entry name" value="ATPase-IB_hvy"/>
    <property type="match status" value="1"/>
</dbReference>
<evidence type="ECO:0000256" key="6">
    <source>
        <dbReference type="ARBA" id="ARBA00022692"/>
    </source>
</evidence>
<accession>E7FVM1</accession>
<comment type="subcellular location">
    <subcellularLocation>
        <location evidence="1">Cell membrane</location>
        <topology evidence="1">Multi-pass membrane protein</topology>
    </subcellularLocation>
</comment>
<keyword evidence="14 21" id="KW-1133">Transmembrane helix</keyword>
<evidence type="ECO:0000256" key="12">
    <source>
        <dbReference type="ARBA" id="ARBA00022842"/>
    </source>
</evidence>
<evidence type="ECO:0000259" key="22">
    <source>
        <dbReference type="PROSITE" id="PS50846"/>
    </source>
</evidence>
<keyword evidence="13" id="KW-1278">Translocase</keyword>
<dbReference type="InterPro" id="IPR023214">
    <property type="entry name" value="HAD_sf"/>
</dbReference>
<dbReference type="InterPro" id="IPR059000">
    <property type="entry name" value="ATPase_P-type_domA"/>
</dbReference>
<dbReference type="SUPFAM" id="SSF56784">
    <property type="entry name" value="HAD-like"/>
    <property type="match status" value="1"/>
</dbReference>
<dbReference type="InterPro" id="IPR006121">
    <property type="entry name" value="HMA_dom"/>
</dbReference>
<evidence type="ECO:0000256" key="2">
    <source>
        <dbReference type="ARBA" id="ARBA00006024"/>
    </source>
</evidence>
<name>E7FVM1_ERYRH</name>
<protein>
    <recommendedName>
        <fullName evidence="4">Copper-exporting P-type ATPase</fullName>
        <ecNumber evidence="3">7.2.2.8</ecNumber>
    </recommendedName>
    <alternativeName>
        <fullName evidence="18">Copper-exporting P-type ATPase A</fullName>
    </alternativeName>
    <alternativeName>
        <fullName evidence="19">Cu(+)-exporting ATPase</fullName>
    </alternativeName>
</protein>
<dbReference type="GO" id="GO:0005507">
    <property type="term" value="F:copper ion binding"/>
    <property type="evidence" value="ECO:0007669"/>
    <property type="project" value="InterPro"/>
</dbReference>
<dbReference type="InterPro" id="IPR006122">
    <property type="entry name" value="HMA_Cu_ion-bd"/>
</dbReference>
<dbReference type="NCBIfam" id="TIGR01494">
    <property type="entry name" value="ATPase_P-type"/>
    <property type="match status" value="1"/>
</dbReference>
<evidence type="ECO:0000256" key="17">
    <source>
        <dbReference type="ARBA" id="ARBA00023136"/>
    </source>
</evidence>
<dbReference type="InterPro" id="IPR018303">
    <property type="entry name" value="ATPase_P-typ_P_site"/>
</dbReference>
<evidence type="ECO:0000256" key="5">
    <source>
        <dbReference type="ARBA" id="ARBA00022448"/>
    </source>
</evidence>
<dbReference type="FunFam" id="3.30.70.100:FF:000001">
    <property type="entry name" value="ATPase copper transporting beta"/>
    <property type="match status" value="1"/>
</dbReference>
<keyword evidence="9 21" id="KW-0547">Nucleotide-binding</keyword>
<evidence type="ECO:0000313" key="23">
    <source>
        <dbReference type="EMBL" id="EFY08941.1"/>
    </source>
</evidence>
<dbReference type="CDD" id="cd02094">
    <property type="entry name" value="P-type_ATPase_Cu-like"/>
    <property type="match status" value="1"/>
</dbReference>
<dbReference type="PROSITE" id="PS01047">
    <property type="entry name" value="HMA_1"/>
    <property type="match status" value="2"/>
</dbReference>
<dbReference type="OrthoDB" id="9813266at2"/>
<evidence type="ECO:0000256" key="8">
    <source>
        <dbReference type="ARBA" id="ARBA00022737"/>
    </source>
</evidence>
<dbReference type="GO" id="GO:0005886">
    <property type="term" value="C:plasma membrane"/>
    <property type="evidence" value="ECO:0007669"/>
    <property type="project" value="UniProtKB-SubCell"/>
</dbReference>
<evidence type="ECO:0000256" key="13">
    <source>
        <dbReference type="ARBA" id="ARBA00022967"/>
    </source>
</evidence>
<dbReference type="Proteomes" id="UP000003028">
    <property type="component" value="Unassembled WGS sequence"/>
</dbReference>
<comment type="caution">
    <text evidence="23">The sequence shown here is derived from an EMBL/GenBank/DDBJ whole genome shotgun (WGS) entry which is preliminary data.</text>
</comment>
<dbReference type="FunFam" id="3.30.70.100:FF:000005">
    <property type="entry name" value="Copper-exporting P-type ATPase A"/>
    <property type="match status" value="1"/>
</dbReference>
<dbReference type="InterPro" id="IPR036412">
    <property type="entry name" value="HAD-like_sf"/>
</dbReference>
<dbReference type="Gene3D" id="3.30.70.100">
    <property type="match status" value="2"/>
</dbReference>
<feature type="transmembrane region" description="Helical" evidence="21">
    <location>
        <begin position="200"/>
        <end position="218"/>
    </location>
</feature>
<evidence type="ECO:0000256" key="11">
    <source>
        <dbReference type="ARBA" id="ARBA00022840"/>
    </source>
</evidence>
<feature type="domain" description="HMA" evidence="22">
    <location>
        <begin position="2"/>
        <end position="67"/>
    </location>
</feature>
<evidence type="ECO:0000256" key="18">
    <source>
        <dbReference type="ARBA" id="ARBA00029719"/>
    </source>
</evidence>
<feature type="transmembrane region" description="Helical" evidence="21">
    <location>
        <begin position="761"/>
        <end position="779"/>
    </location>
</feature>
<evidence type="ECO:0000256" key="20">
    <source>
        <dbReference type="ARBA" id="ARBA00049289"/>
    </source>
</evidence>
<keyword evidence="15" id="KW-0186">Copper</keyword>
<keyword evidence="10" id="KW-0187">Copper transport</keyword>
<feature type="transmembrane region" description="Helical" evidence="21">
    <location>
        <begin position="164"/>
        <end position="180"/>
    </location>
</feature>
<dbReference type="InterPro" id="IPR036163">
    <property type="entry name" value="HMA_dom_sf"/>
</dbReference>
<keyword evidence="12" id="KW-0460">Magnesium</keyword>
<dbReference type="Gene3D" id="3.40.1110.10">
    <property type="entry name" value="Calcium-transporting ATPase, cytoplasmic domain N"/>
    <property type="match status" value="1"/>
</dbReference>
<reference evidence="23" key="1">
    <citation type="submission" date="2011-01" db="EMBL/GenBank/DDBJ databases">
        <authorList>
            <person name="Muzny D."/>
            <person name="Qin X."/>
            <person name="Buhay C."/>
            <person name="Dugan-Rocha S."/>
            <person name="Ding Y."/>
            <person name="Chen G."/>
            <person name="Hawes A."/>
            <person name="Holder M."/>
            <person name="Jhangiani S."/>
            <person name="Johnson A."/>
            <person name="Khan Z."/>
            <person name="Li Z."/>
            <person name="Liu W."/>
            <person name="Liu X."/>
            <person name="Perez L."/>
            <person name="Shen H."/>
            <person name="Wang Q."/>
            <person name="Watt J."/>
            <person name="Xi L."/>
            <person name="Xin Y."/>
            <person name="Zhou J."/>
            <person name="Deng J."/>
            <person name="Jiang H."/>
            <person name="Liu Y."/>
            <person name="Qu J."/>
            <person name="Song X.-Z."/>
            <person name="Zhang L."/>
            <person name="Villasana D."/>
            <person name="Johnson A."/>
            <person name="Liu J."/>
            <person name="Liyanage D."/>
            <person name="Lorensuhewa L."/>
            <person name="Robinson T."/>
            <person name="Song A."/>
            <person name="Song B.-B."/>
            <person name="Dinh H."/>
            <person name="Thornton R."/>
            <person name="Coyle M."/>
            <person name="Francisco L."/>
            <person name="Jackson L."/>
            <person name="Javaid M."/>
            <person name="Korchina V."/>
            <person name="Kovar C."/>
            <person name="Mata R."/>
            <person name="Mathew T."/>
            <person name="Ngo R."/>
            <person name="Nguyen L."/>
            <person name="Nguyen N."/>
            <person name="Okwuonu G."/>
            <person name="Ongeri F."/>
            <person name="Pham C."/>
            <person name="Simmons D."/>
            <person name="Wilczek-Boney K."/>
            <person name="Hale W."/>
            <person name="Jakkamsetti A."/>
            <person name="Pham P."/>
            <person name="Ruth R."/>
            <person name="San Lucas F."/>
            <person name="Warren J."/>
            <person name="Zhang J."/>
            <person name="Zhao Z."/>
            <person name="Zhou C."/>
            <person name="Zhu D."/>
            <person name="Lee S."/>
            <person name="Bess C."/>
            <person name="Blankenburg K."/>
            <person name="Forbes L."/>
            <person name="Fu Q."/>
            <person name="Gubbala S."/>
            <person name="Hirani K."/>
            <person name="Jayaseelan J.C."/>
            <person name="Lara F."/>
            <person name="Munidasa M."/>
            <person name="Palculict T."/>
            <person name="Patil S."/>
            <person name="Pu L.-L."/>
            <person name="Saada N."/>
            <person name="Tang L."/>
            <person name="Weissenberger G."/>
            <person name="Zhu Y."/>
            <person name="Hemphill L."/>
            <person name="Shang Y."/>
            <person name="Youmans B."/>
            <person name="Ayvaz T."/>
            <person name="Ross M."/>
            <person name="Santibanez J."/>
            <person name="Aqrawi P."/>
            <person name="Gross S."/>
            <person name="Joshi V."/>
            <person name="Fowler G."/>
            <person name="Nazareth L."/>
            <person name="Reid J."/>
            <person name="Worley K."/>
            <person name="Petrosino J."/>
            <person name="Highlander S."/>
            <person name="Gibbs R."/>
        </authorList>
    </citation>
    <scope>NUCLEOTIDE SEQUENCE [LARGE SCALE GENOMIC DNA]</scope>
    <source>
        <strain evidence="23">ATCC 19414</strain>
    </source>
</reference>
<dbReference type="InterPro" id="IPR023298">
    <property type="entry name" value="ATPase_P-typ_TM_dom_sf"/>
</dbReference>
<dbReference type="PANTHER" id="PTHR43520:SF8">
    <property type="entry name" value="P-TYPE CU(+) TRANSPORTER"/>
    <property type="match status" value="1"/>
</dbReference>
<dbReference type="GO" id="GO:0055070">
    <property type="term" value="P:copper ion homeostasis"/>
    <property type="evidence" value="ECO:0007669"/>
    <property type="project" value="TreeGrafter"/>
</dbReference>
<dbReference type="NCBIfam" id="TIGR01511">
    <property type="entry name" value="ATPase-IB1_Cu"/>
    <property type="match status" value="1"/>
</dbReference>
<dbReference type="PANTHER" id="PTHR43520">
    <property type="entry name" value="ATP7, ISOFORM B"/>
    <property type="match status" value="1"/>
</dbReference>
<dbReference type="Gene3D" id="3.40.50.1000">
    <property type="entry name" value="HAD superfamily/HAD-like"/>
    <property type="match status" value="1"/>
</dbReference>
<proteinExistence type="inferred from homology"/>
<evidence type="ECO:0000256" key="21">
    <source>
        <dbReference type="RuleBase" id="RU362081"/>
    </source>
</evidence>
<dbReference type="EMBL" id="ACLK02000002">
    <property type="protein sequence ID" value="EFY08941.1"/>
    <property type="molecule type" value="Genomic_DNA"/>
</dbReference>
<evidence type="ECO:0000256" key="1">
    <source>
        <dbReference type="ARBA" id="ARBA00004651"/>
    </source>
</evidence>
<feature type="transmembrane region" description="Helical" evidence="21">
    <location>
        <begin position="239"/>
        <end position="259"/>
    </location>
</feature>
<dbReference type="Gene3D" id="2.70.150.10">
    <property type="entry name" value="Calcium-transporting ATPase, cytoplasmic transduction domain A"/>
    <property type="match status" value="1"/>
</dbReference>